<accession>K9FSA4</accession>
<protein>
    <submittedName>
        <fullName evidence="1">Uncharacterized protein</fullName>
    </submittedName>
</protein>
<reference evidence="2" key="1">
    <citation type="journal article" date="2012" name="BMC Genomics">
        <title>Genome sequence of the necrotrophic fungus Penicillium digitatum, the main postharvest pathogen of citrus.</title>
        <authorList>
            <person name="Marcet-Houben M."/>
            <person name="Ballester A.-R."/>
            <person name="de la Fuente B."/>
            <person name="Harries E."/>
            <person name="Marcos J.F."/>
            <person name="Gonzalez-Candelas L."/>
            <person name="Gabaldon T."/>
        </authorList>
    </citation>
    <scope>NUCLEOTIDE SEQUENCE [LARGE SCALE GENOMIC DNA]</scope>
    <source>
        <strain evidence="2">PHI26 / CECT 20796</strain>
    </source>
</reference>
<comment type="caution">
    <text evidence="1">The sequence shown here is derived from an EMBL/GenBank/DDBJ whole genome shotgun (WGS) entry which is preliminary data.</text>
</comment>
<name>K9FSA4_PEND2</name>
<dbReference type="EMBL" id="AKCT01000177">
    <property type="protein sequence ID" value="EKV12560.1"/>
    <property type="molecule type" value="Genomic_DNA"/>
</dbReference>
<evidence type="ECO:0000313" key="2">
    <source>
        <dbReference type="Proteomes" id="UP000009882"/>
    </source>
</evidence>
<organism evidence="1 2">
    <name type="scientific">Penicillium digitatum (strain PHI26 / CECT 20796)</name>
    <name type="common">Green mold</name>
    <dbReference type="NCBI Taxonomy" id="1170229"/>
    <lineage>
        <taxon>Eukaryota</taxon>
        <taxon>Fungi</taxon>
        <taxon>Dikarya</taxon>
        <taxon>Ascomycota</taxon>
        <taxon>Pezizomycotina</taxon>
        <taxon>Eurotiomycetes</taxon>
        <taxon>Eurotiomycetidae</taxon>
        <taxon>Eurotiales</taxon>
        <taxon>Aspergillaceae</taxon>
        <taxon>Penicillium</taxon>
    </lineage>
</organism>
<dbReference type="HOGENOM" id="CLU_2740823_0_0_1"/>
<proteinExistence type="predicted"/>
<keyword evidence="2" id="KW-1185">Reference proteome</keyword>
<gene>
    <name evidence="1" type="ORF">PDIG_43130</name>
</gene>
<dbReference type="AlphaFoldDB" id="K9FSA4"/>
<dbReference type="InParanoid" id="K9FSA4"/>
<evidence type="ECO:0000313" key="1">
    <source>
        <dbReference type="EMBL" id="EKV12560.1"/>
    </source>
</evidence>
<dbReference type="Proteomes" id="UP000009882">
    <property type="component" value="Unassembled WGS sequence"/>
</dbReference>
<dbReference type="STRING" id="1170229.K9FSA4"/>
<sequence>MEEISDIVRETGRQQTENSYYRTCYKLLKQLQDLVAQASDDLLCLPQYKTLCRVGGSSGCQVVRWYFTSRS</sequence>
<dbReference type="OrthoDB" id="4359917at2759"/>